<feature type="transmembrane region" description="Helical" evidence="1">
    <location>
        <begin position="210"/>
        <end position="227"/>
    </location>
</feature>
<dbReference type="AlphaFoldDB" id="A0A5P1X227"/>
<dbReference type="OrthoDB" id="9797976at2"/>
<evidence type="ECO:0000313" key="2">
    <source>
        <dbReference type="EMBL" id="QER66719.1"/>
    </source>
</evidence>
<dbReference type="KEGG" id="lnn:F0161_01780"/>
<organism evidence="2 3">
    <name type="scientific">Paucilactobacillus nenjiangensis</name>
    <dbReference type="NCBI Taxonomy" id="1296540"/>
    <lineage>
        <taxon>Bacteria</taxon>
        <taxon>Bacillati</taxon>
        <taxon>Bacillota</taxon>
        <taxon>Bacilli</taxon>
        <taxon>Lactobacillales</taxon>
        <taxon>Lactobacillaceae</taxon>
        <taxon>Paucilactobacillus</taxon>
    </lineage>
</organism>
<feature type="transmembrane region" description="Helical" evidence="1">
    <location>
        <begin position="35"/>
        <end position="52"/>
    </location>
</feature>
<sequence>MIVLGSIVNAVAVMVGGSIGVVFKKGIPERVKTIMMQSIGVCVLYVGISGSLKGHNTIYIVISMVIGAIIGELIDFDKHFNYIGKKAQNLFKVGPNSSFAEGFVTSSLFICVGAMAIVGSLQSGLTGSNSTLMTKSVIDGIFCLIMASTLGLGVAFAGVTVFIYEAAITLLAHQIAGFFTSVVIDEVTCVGSLLILIIGLNMLKLTNIKVANLLLAPFIPIFLYKFFS</sequence>
<dbReference type="Pfam" id="PF04474">
    <property type="entry name" value="DUF554"/>
    <property type="match status" value="1"/>
</dbReference>
<dbReference type="EMBL" id="CP043939">
    <property type="protein sequence ID" value="QER66719.1"/>
    <property type="molecule type" value="Genomic_DNA"/>
</dbReference>
<dbReference type="InterPro" id="IPR007563">
    <property type="entry name" value="DUF554"/>
</dbReference>
<keyword evidence="1" id="KW-0812">Transmembrane</keyword>
<protein>
    <submittedName>
        <fullName evidence="2">DUF554 domain-containing protein</fullName>
    </submittedName>
</protein>
<accession>A0A5P1X227</accession>
<feature type="transmembrane region" description="Helical" evidence="1">
    <location>
        <begin position="97"/>
        <end position="118"/>
    </location>
</feature>
<feature type="transmembrane region" description="Helical" evidence="1">
    <location>
        <begin position="58"/>
        <end position="76"/>
    </location>
</feature>
<evidence type="ECO:0000313" key="3">
    <source>
        <dbReference type="Proteomes" id="UP000325295"/>
    </source>
</evidence>
<keyword evidence="3" id="KW-1185">Reference proteome</keyword>
<dbReference type="PANTHER" id="PTHR36111">
    <property type="entry name" value="INNER MEMBRANE PROTEIN-RELATED"/>
    <property type="match status" value="1"/>
</dbReference>
<reference evidence="2 3" key="1">
    <citation type="submission" date="2019-09" db="EMBL/GenBank/DDBJ databases">
        <title>Complete Genome Sequence of Lactobacillus nenjiangensis SH-Y15, isolated from sauerkraut.</title>
        <authorList>
            <person name="Yang H."/>
        </authorList>
    </citation>
    <scope>NUCLEOTIDE SEQUENCE [LARGE SCALE GENOMIC DNA]</scope>
    <source>
        <strain evidence="2 3">SH-Y15</strain>
    </source>
</reference>
<feature type="transmembrane region" description="Helical" evidence="1">
    <location>
        <begin position="138"/>
        <end position="164"/>
    </location>
</feature>
<dbReference type="PANTHER" id="PTHR36111:SF2">
    <property type="entry name" value="INNER MEMBRANE PROTEIN"/>
    <property type="match status" value="1"/>
</dbReference>
<evidence type="ECO:0000256" key="1">
    <source>
        <dbReference type="SAM" id="Phobius"/>
    </source>
</evidence>
<keyword evidence="1" id="KW-1133">Transmembrane helix</keyword>
<feature type="transmembrane region" description="Helical" evidence="1">
    <location>
        <begin position="176"/>
        <end position="198"/>
    </location>
</feature>
<dbReference type="Proteomes" id="UP000325295">
    <property type="component" value="Chromosome"/>
</dbReference>
<proteinExistence type="predicted"/>
<dbReference type="RefSeq" id="WP_150203408.1">
    <property type="nucleotide sequence ID" value="NZ_CP043939.1"/>
</dbReference>
<feature type="transmembrane region" description="Helical" evidence="1">
    <location>
        <begin position="6"/>
        <end position="23"/>
    </location>
</feature>
<name>A0A5P1X227_9LACO</name>
<gene>
    <name evidence="2" type="ORF">F0161_01780</name>
</gene>
<keyword evidence="1" id="KW-0472">Membrane</keyword>